<feature type="compositionally biased region" description="Polar residues" evidence="1">
    <location>
        <begin position="147"/>
        <end position="161"/>
    </location>
</feature>
<keyword evidence="3" id="KW-1185">Reference proteome</keyword>
<protein>
    <recommendedName>
        <fullName evidence="4">Membrane-anchored ribosome-binding protein, inhibits growth in stationary phase, ElaB/YqjD/DUF883 family</fullName>
    </recommendedName>
</protein>
<reference evidence="2 3" key="1">
    <citation type="submission" date="2020-03" db="EMBL/GenBank/DDBJ databases">
        <authorList>
            <person name="Wang L."/>
            <person name="He N."/>
            <person name="Li Y."/>
            <person name="Fang Y."/>
            <person name="Zhang F."/>
        </authorList>
    </citation>
    <scope>NUCLEOTIDE SEQUENCE [LARGE SCALE GENOMIC DNA]</scope>
    <source>
        <strain evidence="3">hsmgli-8</strain>
    </source>
</reference>
<comment type="caution">
    <text evidence="2">The sequence shown here is derived from an EMBL/GenBank/DDBJ whole genome shotgun (WGS) entry which is preliminary data.</text>
</comment>
<accession>A0ABX0Y8N0</accession>
<proteinExistence type="predicted"/>
<evidence type="ECO:0008006" key="4">
    <source>
        <dbReference type="Google" id="ProtNLM"/>
    </source>
</evidence>
<dbReference type="EMBL" id="JAAVJI010000001">
    <property type="protein sequence ID" value="NJO99668.1"/>
    <property type="molecule type" value="Genomic_DNA"/>
</dbReference>
<feature type="region of interest" description="Disordered" evidence="1">
    <location>
        <begin position="118"/>
        <end position="194"/>
    </location>
</feature>
<dbReference type="Proteomes" id="UP000746535">
    <property type="component" value="Unassembled WGS sequence"/>
</dbReference>
<gene>
    <name evidence="2" type="ORF">HBH25_02155</name>
</gene>
<sequence>MHNLSEEAGSAVGELKEQGTQHYEHYRDMAADQIEGLVEGAQSAASAMEGHDTLGLAQGLADAASSLGAFADRMRNKSAEQLLQEGARVARENPALFLAGTVAVGFALSRFLRASSSGASTTSHADHDNGLSAFAPTPQEAYGASDPYQTSVPSSSDTHQPSVAPRPAADPLGAAAAYPTLDTPVDPLNKGGLV</sequence>
<feature type="compositionally biased region" description="Low complexity" evidence="1">
    <location>
        <begin position="165"/>
        <end position="179"/>
    </location>
</feature>
<name>A0ABX0Y8N0_9PSED</name>
<evidence type="ECO:0000313" key="2">
    <source>
        <dbReference type="EMBL" id="NJO99668.1"/>
    </source>
</evidence>
<organism evidence="2 3">
    <name type="scientific">Pseudomonas quercus</name>
    <dbReference type="NCBI Taxonomy" id="2722792"/>
    <lineage>
        <taxon>Bacteria</taxon>
        <taxon>Pseudomonadati</taxon>
        <taxon>Pseudomonadota</taxon>
        <taxon>Gammaproteobacteria</taxon>
        <taxon>Pseudomonadales</taxon>
        <taxon>Pseudomonadaceae</taxon>
        <taxon>Pseudomonas</taxon>
    </lineage>
</organism>
<evidence type="ECO:0000313" key="3">
    <source>
        <dbReference type="Proteomes" id="UP000746535"/>
    </source>
</evidence>
<evidence type="ECO:0000256" key="1">
    <source>
        <dbReference type="SAM" id="MobiDB-lite"/>
    </source>
</evidence>